<evidence type="ECO:0000256" key="1">
    <source>
        <dbReference type="SAM" id="MobiDB-lite"/>
    </source>
</evidence>
<feature type="region of interest" description="Disordered" evidence="1">
    <location>
        <begin position="29"/>
        <end position="49"/>
    </location>
</feature>
<name>A0A485LFF8_9STRA</name>
<evidence type="ECO:0000313" key="3">
    <source>
        <dbReference type="EMBL" id="VFT97345.1"/>
    </source>
</evidence>
<dbReference type="AlphaFoldDB" id="A0A485LFF8"/>
<keyword evidence="4" id="KW-1185">Reference proteome</keyword>
<dbReference type="EMBL" id="CAADRA010006924">
    <property type="protein sequence ID" value="VFT97345.1"/>
    <property type="molecule type" value="Genomic_DNA"/>
</dbReference>
<sequence length="632" mass="71340">MIVAPSDTFENKITFFFAHDRIHSFSMDTPVTNNAQQAPASVPPPQKPPSDVEKIIGMATFLPVPVLLDNQGAAVPLPTFEFDLVVKRTLPIVGKEEWLWRKVVITGQKMEVFKRGTLVDCFYTQNCEIRDLTADRTTFEIVEHGKSQMTFYCGSATLRDRFFGIFYASTTTPFWVKPASNFLDDLLAVPTAILETAAAASTAPLKPTAVESSGMTVDRVEAYLDQLEATYNSLPTFHTNLELYQYALTLEADFIANPSDERNFVHSVLRLYPEAAAVAKDGTRPGLTFQLDCSKCPHCEKSFMLVTSMRLHVGGRVLTCDQCNNLVHYETFKLAQMRAHVPTFEFKTGLIGFHKDNSLPMPTIPRSGRIKSYVDRLWRIVFENECETHHRVPTKAKLVLEDRMMTVLNRLDVLQLVYYHLLFMGQIVAHLPYRRHPTVLQAAILRHDRFRHLTTLLKPTAVAPTVDIVLVGQAHQRGVRQDQLLPIDMASHEDLPVRLGDTAFLWGEHFHEAYTSAALDLEEWIATKPGNEEVQHHFLRKKWAKYARTPGADCRFVGVEETYAADLLHQHAPAVEGLSSAVSVIGSLGPDEAIARGKFRPSLPPNSSRLYTYRYAREIRSTLEQLLAPGWY</sequence>
<organism evidence="3 4">
    <name type="scientific">Aphanomyces stellatus</name>
    <dbReference type="NCBI Taxonomy" id="120398"/>
    <lineage>
        <taxon>Eukaryota</taxon>
        <taxon>Sar</taxon>
        <taxon>Stramenopiles</taxon>
        <taxon>Oomycota</taxon>
        <taxon>Saprolegniomycetes</taxon>
        <taxon>Saprolegniales</taxon>
        <taxon>Verrucalvaceae</taxon>
        <taxon>Aphanomyces</taxon>
    </lineage>
</organism>
<reference evidence="2" key="2">
    <citation type="submission" date="2019-06" db="EMBL/GenBank/DDBJ databases">
        <title>Genomics analysis of Aphanomyces spp. identifies a new class of oomycete effector associated with host adaptation.</title>
        <authorList>
            <person name="Gaulin E."/>
        </authorList>
    </citation>
    <scope>NUCLEOTIDE SEQUENCE</scope>
    <source>
        <strain evidence="2">CBS 578.67</strain>
    </source>
</reference>
<dbReference type="EMBL" id="VJMH01006898">
    <property type="protein sequence ID" value="KAF0687606.1"/>
    <property type="molecule type" value="Genomic_DNA"/>
</dbReference>
<protein>
    <submittedName>
        <fullName evidence="3">Aste57867_20665 protein</fullName>
    </submittedName>
</protein>
<evidence type="ECO:0000313" key="4">
    <source>
        <dbReference type="Proteomes" id="UP000332933"/>
    </source>
</evidence>
<dbReference type="Proteomes" id="UP000332933">
    <property type="component" value="Unassembled WGS sequence"/>
</dbReference>
<reference evidence="3 4" key="1">
    <citation type="submission" date="2019-03" db="EMBL/GenBank/DDBJ databases">
        <authorList>
            <person name="Gaulin E."/>
            <person name="Dumas B."/>
        </authorList>
    </citation>
    <scope>NUCLEOTIDE SEQUENCE [LARGE SCALE GENOMIC DNA]</scope>
    <source>
        <strain evidence="3">CBS 568.67</strain>
    </source>
</reference>
<accession>A0A485LFF8</accession>
<evidence type="ECO:0000313" key="2">
    <source>
        <dbReference type="EMBL" id="KAF0687606.1"/>
    </source>
</evidence>
<gene>
    <name evidence="3" type="primary">Aste57867_20665</name>
    <name evidence="2" type="ORF">As57867_020597</name>
    <name evidence="3" type="ORF">ASTE57867_20665</name>
</gene>
<proteinExistence type="predicted"/>